<sequence>MDFSASLNSNKIPAIDDAPGQLQAARMPVIKAPGQVYQDPFARSFSVAIRKFHGAVTLPPK</sequence>
<keyword evidence="2" id="KW-1185">Reference proteome</keyword>
<gene>
    <name evidence="1" type="ORF">GCM10017557_38260</name>
</gene>
<evidence type="ECO:0000313" key="2">
    <source>
        <dbReference type="Proteomes" id="UP000516444"/>
    </source>
</evidence>
<dbReference type="AlphaFoldDB" id="A0A7G1P578"/>
<accession>A0A7G1P578</accession>
<dbReference type="Proteomes" id="UP000516444">
    <property type="component" value="Chromosome"/>
</dbReference>
<dbReference type="KEGG" id="sgm:GCM10017557_38260"/>
<proteinExistence type="predicted"/>
<organism evidence="1 2">
    <name type="scientific">Streptomyces aurantiacus</name>
    <dbReference type="NCBI Taxonomy" id="47760"/>
    <lineage>
        <taxon>Bacteria</taxon>
        <taxon>Bacillati</taxon>
        <taxon>Actinomycetota</taxon>
        <taxon>Actinomycetes</taxon>
        <taxon>Kitasatosporales</taxon>
        <taxon>Streptomycetaceae</taxon>
        <taxon>Streptomyces</taxon>
        <taxon>Streptomyces aurantiacus group</taxon>
    </lineage>
</organism>
<name>A0A7G1P578_9ACTN</name>
<protein>
    <submittedName>
        <fullName evidence="1">Uncharacterized protein</fullName>
    </submittedName>
</protein>
<dbReference type="EMBL" id="AP023440">
    <property type="protein sequence ID" value="BCL28967.1"/>
    <property type="molecule type" value="Genomic_DNA"/>
</dbReference>
<evidence type="ECO:0000313" key="1">
    <source>
        <dbReference type="EMBL" id="BCL28967.1"/>
    </source>
</evidence>
<reference evidence="1 2" key="1">
    <citation type="journal article" date="2014" name="Int. J. Syst. Evol. Microbiol.">
        <title>Complete genome sequence of Corynebacterium casei LMG S-19264T (=DSM 44701T), isolated from a smear-ripened cheese.</title>
        <authorList>
            <consortium name="US DOE Joint Genome Institute (JGI-PGF)"/>
            <person name="Walter F."/>
            <person name="Albersmeier A."/>
            <person name="Kalinowski J."/>
            <person name="Ruckert C."/>
        </authorList>
    </citation>
    <scope>NUCLEOTIDE SEQUENCE [LARGE SCALE GENOMIC DNA]</scope>
    <source>
        <strain evidence="1 2">JCM 4677</strain>
    </source>
</reference>